<sequence length="277" mass="30970">MTNTIIPEQVASIVFAAGKGSRMKGYDGNKTLLPLLASPAAPYEGARPLLMEVLDNLPPGPKAIVVHHRADDVRRATAALSCSYWFQPETNGTGGALLAARPFLESVDQERVIITMGDVPLIRPETYGQLLDSLGKNHLTVLAFDPRDPAQYGKLEVEGPRVLRIVEWKYWSREQDPLRRARLRLCNAGVYAARRGPLLECLEELEKTPHTVEKERDGRWVTIQEYFLTDLVEIMNRRGYTVGYCLAEEEEVLGVDTPESLRRAQALYAQVRVSSLG</sequence>
<comment type="function">
    <text evidence="8">Catalyzes the last two sequential reactions in the de novo biosynthetic pathway for UDP-N-acetylglucosamine (UDP-GlcNAc). The C-terminal domain catalyzes the transfer of acetyl group from acetyl coenzyme A to glucosamine-1-phosphate (GlcN-1-P) to produce N-acetylglucosamine-1-phosphate (GlcNAc-1-P), which is converted into UDP-GlcNAc by the transfer of uridine 5-monophosphate (from uridine 5-triphosphate), a reaction catalyzed by the N-terminal domain.</text>
</comment>
<comment type="similarity">
    <text evidence="2">In the N-terminal section; belongs to the N-acetylglucosamine-1-phosphate uridyltransferase family.</text>
</comment>
<evidence type="ECO:0000256" key="2">
    <source>
        <dbReference type="ARBA" id="ARBA00007947"/>
    </source>
</evidence>
<dbReference type="InterPro" id="IPR029044">
    <property type="entry name" value="Nucleotide-diphossugar_trans"/>
</dbReference>
<keyword evidence="3 10" id="KW-0808">Transferase</keyword>
<dbReference type="GO" id="GO:0003977">
    <property type="term" value="F:UDP-N-acetylglucosamine diphosphorylase activity"/>
    <property type="evidence" value="ECO:0007669"/>
    <property type="project" value="UniProtKB-EC"/>
</dbReference>
<keyword evidence="5" id="KW-0012">Acyltransferase</keyword>
<keyword evidence="11" id="KW-1185">Reference proteome</keyword>
<dbReference type="RefSeq" id="WP_218588354.1">
    <property type="nucleotide sequence ID" value="NZ_FQVB01000005.1"/>
</dbReference>
<dbReference type="Gene3D" id="3.90.550.10">
    <property type="entry name" value="Spore Coat Polysaccharide Biosynthesis Protein SpsA, Chain A"/>
    <property type="match status" value="1"/>
</dbReference>
<feature type="domain" description="MobA-like NTP transferase" evidence="9">
    <location>
        <begin position="13"/>
        <end position="144"/>
    </location>
</feature>
<accession>A0A1M4URF6</accession>
<name>A0A1M4URF6_9BACT</name>
<dbReference type="InterPro" id="IPR050065">
    <property type="entry name" value="GlmU-like"/>
</dbReference>
<protein>
    <submittedName>
        <fullName evidence="10">MobA-like NTP transferase domain-containing protein</fullName>
    </submittedName>
</protein>
<proteinExistence type="inferred from homology"/>
<evidence type="ECO:0000256" key="8">
    <source>
        <dbReference type="ARBA" id="ARBA00049628"/>
    </source>
</evidence>
<evidence type="ECO:0000256" key="5">
    <source>
        <dbReference type="ARBA" id="ARBA00023315"/>
    </source>
</evidence>
<dbReference type="STRING" id="1121391.SAMN02745206_00550"/>
<reference evidence="11" key="1">
    <citation type="submission" date="2016-11" db="EMBL/GenBank/DDBJ databases">
        <authorList>
            <person name="Varghese N."/>
            <person name="Submissions S."/>
        </authorList>
    </citation>
    <scope>NUCLEOTIDE SEQUENCE [LARGE SCALE GENOMIC DNA]</scope>
    <source>
        <strain evidence="11">DSM 9756</strain>
    </source>
</reference>
<dbReference type="InterPro" id="IPR025877">
    <property type="entry name" value="MobA-like_NTP_Trfase"/>
</dbReference>
<dbReference type="GO" id="GO:0019134">
    <property type="term" value="F:glucosamine-1-phosphate N-acetyltransferase activity"/>
    <property type="evidence" value="ECO:0007669"/>
    <property type="project" value="UniProtKB-EC"/>
</dbReference>
<dbReference type="PANTHER" id="PTHR43584:SF3">
    <property type="entry name" value="BIFUNCTIONAL PROTEIN GLMU"/>
    <property type="match status" value="1"/>
</dbReference>
<evidence type="ECO:0000313" key="11">
    <source>
        <dbReference type="Proteomes" id="UP000184076"/>
    </source>
</evidence>
<comment type="catalytic activity">
    <reaction evidence="7">
        <text>N-acetyl-alpha-D-glucosamine 1-phosphate + UTP + H(+) = UDP-N-acetyl-alpha-D-glucosamine + diphosphate</text>
        <dbReference type="Rhea" id="RHEA:13509"/>
        <dbReference type="ChEBI" id="CHEBI:15378"/>
        <dbReference type="ChEBI" id="CHEBI:33019"/>
        <dbReference type="ChEBI" id="CHEBI:46398"/>
        <dbReference type="ChEBI" id="CHEBI:57705"/>
        <dbReference type="ChEBI" id="CHEBI:57776"/>
        <dbReference type="EC" id="2.7.7.23"/>
    </reaction>
</comment>
<dbReference type="EMBL" id="FQVB01000005">
    <property type="protein sequence ID" value="SHE59269.1"/>
    <property type="molecule type" value="Genomic_DNA"/>
</dbReference>
<dbReference type="AlphaFoldDB" id="A0A1M4URF6"/>
<evidence type="ECO:0000256" key="3">
    <source>
        <dbReference type="ARBA" id="ARBA00022679"/>
    </source>
</evidence>
<keyword evidence="4" id="KW-0548">Nucleotidyltransferase</keyword>
<gene>
    <name evidence="10" type="ORF">SAMN02745206_00550</name>
</gene>
<evidence type="ECO:0000256" key="6">
    <source>
        <dbReference type="ARBA" id="ARBA00048247"/>
    </source>
</evidence>
<dbReference type="SUPFAM" id="SSF53448">
    <property type="entry name" value="Nucleotide-diphospho-sugar transferases"/>
    <property type="match status" value="1"/>
</dbReference>
<comment type="catalytic activity">
    <reaction evidence="6">
        <text>alpha-D-glucosamine 1-phosphate + acetyl-CoA = N-acetyl-alpha-D-glucosamine 1-phosphate + CoA + H(+)</text>
        <dbReference type="Rhea" id="RHEA:13725"/>
        <dbReference type="ChEBI" id="CHEBI:15378"/>
        <dbReference type="ChEBI" id="CHEBI:57287"/>
        <dbReference type="ChEBI" id="CHEBI:57288"/>
        <dbReference type="ChEBI" id="CHEBI:57776"/>
        <dbReference type="ChEBI" id="CHEBI:58516"/>
        <dbReference type="EC" id="2.3.1.157"/>
    </reaction>
</comment>
<organism evidence="10 11">
    <name type="scientific">Desulfacinum infernum DSM 9756</name>
    <dbReference type="NCBI Taxonomy" id="1121391"/>
    <lineage>
        <taxon>Bacteria</taxon>
        <taxon>Pseudomonadati</taxon>
        <taxon>Thermodesulfobacteriota</taxon>
        <taxon>Syntrophobacteria</taxon>
        <taxon>Syntrophobacterales</taxon>
        <taxon>Syntrophobacteraceae</taxon>
        <taxon>Desulfacinum</taxon>
    </lineage>
</organism>
<comment type="similarity">
    <text evidence="1">In the C-terminal section; belongs to the transferase hexapeptide repeat family.</text>
</comment>
<evidence type="ECO:0000313" key="10">
    <source>
        <dbReference type="EMBL" id="SHE59269.1"/>
    </source>
</evidence>
<dbReference type="Pfam" id="PF12804">
    <property type="entry name" value="NTP_transf_3"/>
    <property type="match status" value="1"/>
</dbReference>
<evidence type="ECO:0000256" key="4">
    <source>
        <dbReference type="ARBA" id="ARBA00022695"/>
    </source>
</evidence>
<evidence type="ECO:0000256" key="7">
    <source>
        <dbReference type="ARBA" id="ARBA00048493"/>
    </source>
</evidence>
<dbReference type="Proteomes" id="UP000184076">
    <property type="component" value="Unassembled WGS sequence"/>
</dbReference>
<dbReference type="PANTHER" id="PTHR43584">
    <property type="entry name" value="NUCLEOTIDYL TRANSFERASE"/>
    <property type="match status" value="1"/>
</dbReference>
<evidence type="ECO:0000259" key="9">
    <source>
        <dbReference type="Pfam" id="PF12804"/>
    </source>
</evidence>
<evidence type="ECO:0000256" key="1">
    <source>
        <dbReference type="ARBA" id="ARBA00007707"/>
    </source>
</evidence>